<evidence type="ECO:0000313" key="4">
    <source>
        <dbReference type="EMBL" id="QSB04199.1"/>
    </source>
</evidence>
<evidence type="ECO:0000256" key="2">
    <source>
        <dbReference type="ARBA" id="ARBA00022679"/>
    </source>
</evidence>
<feature type="domain" description="Methyltransferase" evidence="3">
    <location>
        <begin position="37"/>
        <end position="129"/>
    </location>
</feature>
<evidence type="ECO:0000259" key="3">
    <source>
        <dbReference type="Pfam" id="PF13649"/>
    </source>
</evidence>
<keyword evidence="5" id="KW-1185">Reference proteome</keyword>
<name>A0A895XLA1_9ACTN</name>
<gene>
    <name evidence="4" type="ORF">JQS30_10290</name>
</gene>
<dbReference type="GO" id="GO:0008168">
    <property type="term" value="F:methyltransferase activity"/>
    <property type="evidence" value="ECO:0007669"/>
    <property type="project" value="UniProtKB-KW"/>
</dbReference>
<accession>A0A895XLA1</accession>
<dbReference type="InterPro" id="IPR041698">
    <property type="entry name" value="Methyltransf_25"/>
</dbReference>
<dbReference type="CDD" id="cd02440">
    <property type="entry name" value="AdoMet_MTases"/>
    <property type="match status" value="1"/>
</dbReference>
<organism evidence="4 5">
    <name type="scientific">Natronoglycomyces albus</name>
    <dbReference type="NCBI Taxonomy" id="2811108"/>
    <lineage>
        <taxon>Bacteria</taxon>
        <taxon>Bacillati</taxon>
        <taxon>Actinomycetota</taxon>
        <taxon>Actinomycetes</taxon>
        <taxon>Glycomycetales</taxon>
        <taxon>Glycomycetaceae</taxon>
        <taxon>Natronoglycomyces</taxon>
    </lineage>
</organism>
<reference evidence="4" key="1">
    <citation type="submission" date="2021-02" db="EMBL/GenBank/DDBJ databases">
        <title>Natronoglycomyces albus gen. nov., sp. nov, a haloalkaliphilic actinobacterium from a soda solonchak soil.</title>
        <authorList>
            <person name="Sorokin D.Y."/>
            <person name="Khijniak T.V."/>
            <person name="Zakharycheva A.P."/>
            <person name="Boueva O.V."/>
            <person name="Ariskina E.V."/>
            <person name="Hahnke R.L."/>
            <person name="Bunk B."/>
            <person name="Sproer C."/>
            <person name="Schumann P."/>
            <person name="Evtushenko L.I."/>
            <person name="Kublanov I.V."/>
        </authorList>
    </citation>
    <scope>NUCLEOTIDE SEQUENCE</scope>
    <source>
        <strain evidence="4">DSM 106290</strain>
    </source>
</reference>
<dbReference type="Gene3D" id="3.40.50.150">
    <property type="entry name" value="Vaccinia Virus protein VP39"/>
    <property type="match status" value="1"/>
</dbReference>
<dbReference type="PANTHER" id="PTHR43861">
    <property type="entry name" value="TRANS-ACONITATE 2-METHYLTRANSFERASE-RELATED"/>
    <property type="match status" value="1"/>
</dbReference>
<evidence type="ECO:0000256" key="1">
    <source>
        <dbReference type="ARBA" id="ARBA00022603"/>
    </source>
</evidence>
<protein>
    <submittedName>
        <fullName evidence="4">Class I SAM-dependent methyltransferase</fullName>
    </submittedName>
</protein>
<dbReference type="Pfam" id="PF13649">
    <property type="entry name" value="Methyltransf_25"/>
    <property type="match status" value="1"/>
</dbReference>
<sequence>MPDAALERDIAAIYDVLNTWGLDDDFVLDRIKKAQAVLDVGCGTGRVLHGALDAGFTGRLVGIDPDPWALERARVRSEVEWVHGDMSTHTWDREFDLAVMTGNAFQQLVSDEDVTTLLDGVFRALRPGGSFLFGTRDPRAKAWESWSDEPATFTFEGDKVTMSQRVEPPLDKSNIVISIDETMESARWAAPDTRTCQLRFFTLDQVNSLLAKAGFVVAEQYGYWDGRPIDAHSRDIITLAKRP</sequence>
<dbReference type="AlphaFoldDB" id="A0A895XLA1"/>
<keyword evidence="2" id="KW-0808">Transferase</keyword>
<dbReference type="Proteomes" id="UP000662939">
    <property type="component" value="Chromosome"/>
</dbReference>
<dbReference type="RefSeq" id="WP_213170199.1">
    <property type="nucleotide sequence ID" value="NZ_CP070496.1"/>
</dbReference>
<keyword evidence="1 4" id="KW-0489">Methyltransferase</keyword>
<dbReference type="EMBL" id="CP070496">
    <property type="protein sequence ID" value="QSB04199.1"/>
    <property type="molecule type" value="Genomic_DNA"/>
</dbReference>
<dbReference type="PANTHER" id="PTHR43861:SF1">
    <property type="entry name" value="TRANS-ACONITATE 2-METHYLTRANSFERASE"/>
    <property type="match status" value="1"/>
</dbReference>
<evidence type="ECO:0000313" key="5">
    <source>
        <dbReference type="Proteomes" id="UP000662939"/>
    </source>
</evidence>
<dbReference type="SUPFAM" id="SSF53335">
    <property type="entry name" value="S-adenosyl-L-methionine-dependent methyltransferases"/>
    <property type="match status" value="1"/>
</dbReference>
<proteinExistence type="predicted"/>
<dbReference type="KEGG" id="nav:JQS30_10290"/>
<dbReference type="InterPro" id="IPR029063">
    <property type="entry name" value="SAM-dependent_MTases_sf"/>
</dbReference>
<dbReference type="GO" id="GO:0032259">
    <property type="term" value="P:methylation"/>
    <property type="evidence" value="ECO:0007669"/>
    <property type="project" value="UniProtKB-KW"/>
</dbReference>